<evidence type="ECO:0000313" key="1">
    <source>
        <dbReference type="EMBL" id="WFT73942.1"/>
    </source>
</evidence>
<organism evidence="1 2">
    <name type="scientific">Halobacillus naozhouensis</name>
    <dbReference type="NCBI Taxonomy" id="554880"/>
    <lineage>
        <taxon>Bacteria</taxon>
        <taxon>Bacillati</taxon>
        <taxon>Bacillota</taxon>
        <taxon>Bacilli</taxon>
        <taxon>Bacillales</taxon>
        <taxon>Bacillaceae</taxon>
        <taxon>Halobacillus</taxon>
    </lineage>
</organism>
<keyword evidence="2" id="KW-1185">Reference proteome</keyword>
<evidence type="ECO:0000313" key="2">
    <source>
        <dbReference type="Proteomes" id="UP001221597"/>
    </source>
</evidence>
<accession>A0ABY8IVV8</accession>
<dbReference type="RefSeq" id="WP_283075947.1">
    <property type="nucleotide sequence ID" value="NZ_CP121671.1"/>
</dbReference>
<sequence length="102" mass="12283">MKREYITAEQDQVIKEKIIPNQYPYFLITRGENEEVIRMKKEFKKRHPIRNFLGMLPLDKLQCATQDYFLNFEHTVFHADNTKEIIEYLVENSEIVDESLSE</sequence>
<name>A0ABY8IVV8_9BACI</name>
<protein>
    <submittedName>
        <fullName evidence="1">Uncharacterized protein</fullName>
    </submittedName>
</protein>
<proteinExistence type="predicted"/>
<dbReference type="Proteomes" id="UP001221597">
    <property type="component" value="Chromosome"/>
</dbReference>
<reference evidence="1 2" key="1">
    <citation type="submission" date="2023-04" db="EMBL/GenBank/DDBJ databases">
        <title>Genome sequence of Halobacillus naozhouensis KACC 21980.</title>
        <authorList>
            <person name="Kim S."/>
            <person name="Heo J."/>
            <person name="Kwon S.-W."/>
        </authorList>
    </citation>
    <scope>NUCLEOTIDE SEQUENCE [LARGE SCALE GENOMIC DNA]</scope>
    <source>
        <strain evidence="1 2">KCTC 13234</strain>
    </source>
</reference>
<dbReference type="EMBL" id="CP121671">
    <property type="protein sequence ID" value="WFT73942.1"/>
    <property type="molecule type" value="Genomic_DNA"/>
</dbReference>
<gene>
    <name evidence="1" type="ORF">P9989_16430</name>
</gene>